<gene>
    <name evidence="1" type="ORF">GFB56_19610</name>
</gene>
<name>A0AAW4FNV3_9HYPH</name>
<accession>A0AAW4FNV3</accession>
<dbReference type="AlphaFoldDB" id="A0AAW4FNV3"/>
<evidence type="ECO:0000313" key="2">
    <source>
        <dbReference type="Proteomes" id="UP000744980"/>
    </source>
</evidence>
<evidence type="ECO:0000313" key="1">
    <source>
        <dbReference type="EMBL" id="MBM3092989.1"/>
    </source>
</evidence>
<dbReference type="EMBL" id="WXFA01000012">
    <property type="protein sequence ID" value="MBM3092989.1"/>
    <property type="molecule type" value="Genomic_DNA"/>
</dbReference>
<evidence type="ECO:0008006" key="3">
    <source>
        <dbReference type="Google" id="ProtNLM"/>
    </source>
</evidence>
<dbReference type="Proteomes" id="UP000744980">
    <property type="component" value="Unassembled WGS sequence"/>
</dbReference>
<proteinExistence type="predicted"/>
<comment type="caution">
    <text evidence="1">The sequence shown here is derived from an EMBL/GenBank/DDBJ whole genome shotgun (WGS) entry which is preliminary data.</text>
</comment>
<keyword evidence="2" id="KW-1185">Reference proteome</keyword>
<sequence>MEFPAATTLAVRRLMRAGGSDFARTRIRSAIRCAAFSETEAVIEGKMKFFSVCSTAFASVLTLSLSAKAADKQFLPFQPEAGSETSSGWQLNASPYFWAAGIDGTVGQFGHPPASLKSDFGDILKDLDFAFMGVAEGRYDRFSVFSDVIYTKLSVSGHSPARVLTNKISVTSETFSGLVGGGYSLLTNGRDHLDVIAGARLWYASTKVSFSGGLLDGISREDSATWLDAVAGFRGTYFLTDQFYLTGWGNVGAGQADLDWDVAGAIGYQIKDSISAVAGYRAMGVDYSSGGFDYDVVQKGPMLGLVFHF</sequence>
<protein>
    <recommendedName>
        <fullName evidence="3">Outer membrane protein beta-barrel domain-containing protein</fullName>
    </recommendedName>
</protein>
<reference evidence="1 2" key="1">
    <citation type="submission" date="2020-01" db="EMBL/GenBank/DDBJ databases">
        <title>Draft genome assembly of Ensifer adhaerens T173.</title>
        <authorList>
            <person name="Craig J.E."/>
            <person name="Stinchcombe J.R."/>
        </authorList>
    </citation>
    <scope>NUCLEOTIDE SEQUENCE [LARGE SCALE GENOMIC DNA]</scope>
    <source>
        <strain evidence="1 2">T173</strain>
    </source>
</reference>
<organism evidence="1 2">
    <name type="scientific">Ensifer canadensis</name>
    <dbReference type="NCBI Taxonomy" id="555315"/>
    <lineage>
        <taxon>Bacteria</taxon>
        <taxon>Pseudomonadati</taxon>
        <taxon>Pseudomonadota</taxon>
        <taxon>Alphaproteobacteria</taxon>
        <taxon>Hyphomicrobiales</taxon>
        <taxon>Rhizobiaceae</taxon>
        <taxon>Sinorhizobium/Ensifer group</taxon>
        <taxon>Ensifer</taxon>
    </lineage>
</organism>